<dbReference type="PROSITE" id="PS51898">
    <property type="entry name" value="TYR_RECOMBINASE"/>
    <property type="match status" value="1"/>
</dbReference>
<dbReference type="Gene3D" id="1.10.443.10">
    <property type="entry name" value="Intergrase catalytic core"/>
    <property type="match status" value="1"/>
</dbReference>
<dbReference type="InterPro" id="IPR002104">
    <property type="entry name" value="Integrase_catalytic"/>
</dbReference>
<dbReference type="EMBL" id="CP012342">
    <property type="protein sequence ID" value="AKV58890.1"/>
    <property type="molecule type" value="Genomic_DNA"/>
</dbReference>
<feature type="domain" description="Tyr recombinase" evidence="6">
    <location>
        <begin position="189"/>
        <end position="399"/>
    </location>
</feature>
<evidence type="ECO:0000256" key="5">
    <source>
        <dbReference type="SAM" id="MobiDB-lite"/>
    </source>
</evidence>
<evidence type="ECO:0000256" key="2">
    <source>
        <dbReference type="ARBA" id="ARBA00022908"/>
    </source>
</evidence>
<dbReference type="GO" id="GO:0015074">
    <property type="term" value="P:DNA integration"/>
    <property type="evidence" value="ECO:0007669"/>
    <property type="project" value="UniProtKB-KW"/>
</dbReference>
<dbReference type="GO" id="GO:0006310">
    <property type="term" value="P:DNA recombination"/>
    <property type="evidence" value="ECO:0007669"/>
    <property type="project" value="UniProtKB-KW"/>
</dbReference>
<evidence type="ECO:0000259" key="6">
    <source>
        <dbReference type="PROSITE" id="PS51898"/>
    </source>
</evidence>
<evidence type="ECO:0000256" key="4">
    <source>
        <dbReference type="ARBA" id="ARBA00023172"/>
    </source>
</evidence>
<sequence length="429" mass="48694">MAPRRPSKRQFGTVSQLPSGRWRARYTGPDGKKHSAATTFPESDDAYAWLSNERKIIDRGDWIPPKQRARAKEDDARTVGAWLTEWLELRTRGTNSLGPATHQNYTQTINRRILKVSGKAARLKDIPLTQLTRRDVAAWWDAINLQYDTPPTNRAAYKRLRTAIEAAVERDMIDANPVVLPSAAKPIQHDRKQLPENQVITDIIKELDPKTSTSRNVRGDHKLIAILTLVHGVRLGEALGAQRKDFTKHGDTWTFHINGNAYRVTDGPKEQRGMAYKNSVKTAAASRYVPIFPHYNDDLEYHLKHFTNPDPNAFLFTGPTGKIVMDTSYRSIMNRAKERAGHKDVRITPHYGRVWLITTLVEAGMPIPAIGEILGQRDLRTITEIYMRTTEAKKREVLDSVNRTLEGLPDGVADLEEKRKQRKSDEQTA</sequence>
<dbReference type="GO" id="GO:0003677">
    <property type="term" value="F:DNA binding"/>
    <property type="evidence" value="ECO:0007669"/>
    <property type="project" value="UniProtKB-KW"/>
</dbReference>
<name>A0A0K1RBT5_9CORY</name>
<dbReference type="CDD" id="cd00397">
    <property type="entry name" value="DNA_BRE_C"/>
    <property type="match status" value="1"/>
</dbReference>
<keyword evidence="3" id="KW-0238">DNA-binding</keyword>
<feature type="region of interest" description="Disordered" evidence="5">
    <location>
        <begin position="1"/>
        <end position="38"/>
    </location>
</feature>
<dbReference type="Pfam" id="PF00589">
    <property type="entry name" value="Phage_integrase"/>
    <property type="match status" value="1"/>
</dbReference>
<dbReference type="Proteomes" id="UP000060016">
    <property type="component" value="Chromosome"/>
</dbReference>
<dbReference type="RefSeq" id="WP_052205147.1">
    <property type="nucleotide sequence ID" value="NZ_CP012342.1"/>
</dbReference>
<keyword evidence="8" id="KW-1185">Reference proteome</keyword>
<dbReference type="PANTHER" id="PTHR30629:SF2">
    <property type="entry name" value="PROPHAGE INTEGRASE INTS-RELATED"/>
    <property type="match status" value="1"/>
</dbReference>
<evidence type="ECO:0000256" key="1">
    <source>
        <dbReference type="ARBA" id="ARBA00008857"/>
    </source>
</evidence>
<dbReference type="InterPro" id="IPR050808">
    <property type="entry name" value="Phage_Integrase"/>
</dbReference>
<dbReference type="PATRIC" id="fig|156976.3.peg.1316"/>
<evidence type="ECO:0000313" key="7">
    <source>
        <dbReference type="EMBL" id="AKV58890.1"/>
    </source>
</evidence>
<keyword evidence="2" id="KW-0229">DNA integration</keyword>
<evidence type="ECO:0000256" key="3">
    <source>
        <dbReference type="ARBA" id="ARBA00023125"/>
    </source>
</evidence>
<keyword evidence="4" id="KW-0233">DNA recombination</keyword>
<dbReference type="InterPro" id="IPR058717">
    <property type="entry name" value="Phage_L5_Integrase_N"/>
</dbReference>
<feature type="compositionally biased region" description="Basic and acidic residues" evidence="5">
    <location>
        <begin position="415"/>
        <end position="429"/>
    </location>
</feature>
<feature type="region of interest" description="Disordered" evidence="5">
    <location>
        <begin position="409"/>
        <end position="429"/>
    </location>
</feature>
<evidence type="ECO:0000313" key="8">
    <source>
        <dbReference type="Proteomes" id="UP000060016"/>
    </source>
</evidence>
<dbReference type="PANTHER" id="PTHR30629">
    <property type="entry name" value="PROPHAGE INTEGRASE"/>
    <property type="match status" value="1"/>
</dbReference>
<protein>
    <submittedName>
        <fullName evidence="7">Integrase</fullName>
    </submittedName>
</protein>
<accession>A0A0K1RBT5</accession>
<gene>
    <name evidence="7" type="ORF">AK829_06600</name>
</gene>
<organism evidence="7 8">
    <name type="scientific">Corynebacterium riegelii</name>
    <dbReference type="NCBI Taxonomy" id="156976"/>
    <lineage>
        <taxon>Bacteria</taxon>
        <taxon>Bacillati</taxon>
        <taxon>Actinomycetota</taxon>
        <taxon>Actinomycetes</taxon>
        <taxon>Mycobacteriales</taxon>
        <taxon>Corynebacteriaceae</taxon>
        <taxon>Corynebacterium</taxon>
    </lineage>
</organism>
<dbReference type="AlphaFoldDB" id="A0A0K1RBT5"/>
<dbReference type="KEGG" id="crie:AK829_06600"/>
<reference evidence="7 8" key="1">
    <citation type="submission" date="2015-08" db="EMBL/GenBank/DDBJ databases">
        <authorList>
            <person name="Babu N.S."/>
            <person name="Beckwith C.J."/>
            <person name="Beseler K.G."/>
            <person name="Brison A."/>
            <person name="Carone J.V."/>
            <person name="Caskin T.P."/>
            <person name="Diamond M."/>
            <person name="Durham M.E."/>
            <person name="Foxe J.M."/>
            <person name="Go M."/>
            <person name="Henderson B.A."/>
            <person name="Jones I.B."/>
            <person name="McGettigan J.A."/>
            <person name="Micheletti S.J."/>
            <person name="Nasrallah M.E."/>
            <person name="Ortiz D."/>
            <person name="Piller C.R."/>
            <person name="Privatt S.R."/>
            <person name="Schneider S.L."/>
            <person name="Sharp S."/>
            <person name="Smith T.C."/>
            <person name="Stanton J.D."/>
            <person name="Ullery H.E."/>
            <person name="Wilson R.J."/>
            <person name="Serrano M.G."/>
            <person name="Buck G."/>
            <person name="Lee V."/>
            <person name="Wang Y."/>
            <person name="Carvalho R."/>
            <person name="Voegtly L."/>
            <person name="Shi R."/>
            <person name="Duckworth R."/>
            <person name="Johnson A."/>
            <person name="Loviza R."/>
            <person name="Walstead R."/>
            <person name="Shah Z."/>
            <person name="Kiflezghi M."/>
            <person name="Wade K."/>
            <person name="Ball S.L."/>
            <person name="Bradley K.W."/>
            <person name="Asai D.J."/>
            <person name="Bowman C.A."/>
            <person name="Russell D.A."/>
            <person name="Pope W.H."/>
            <person name="Jacobs-Sera D."/>
            <person name="Hendrix R.W."/>
            <person name="Hatfull G.F."/>
        </authorList>
    </citation>
    <scope>NUCLEOTIDE SEQUENCE [LARGE SCALE GENOMIC DNA]</scope>
    <source>
        <strain evidence="7 8">PUDD_83A45</strain>
    </source>
</reference>
<dbReference type="InterPro" id="IPR010998">
    <property type="entry name" value="Integrase_recombinase_N"/>
</dbReference>
<comment type="similarity">
    <text evidence="1">Belongs to the 'phage' integrase family.</text>
</comment>
<dbReference type="Gene3D" id="1.10.150.130">
    <property type="match status" value="1"/>
</dbReference>
<dbReference type="InterPro" id="IPR011010">
    <property type="entry name" value="DNA_brk_join_enz"/>
</dbReference>
<dbReference type="InterPro" id="IPR013762">
    <property type="entry name" value="Integrase-like_cat_sf"/>
</dbReference>
<dbReference type="SUPFAM" id="SSF56349">
    <property type="entry name" value="DNA breaking-rejoining enzymes"/>
    <property type="match status" value="1"/>
</dbReference>
<dbReference type="Pfam" id="PF26003">
    <property type="entry name" value="Integrase_N_phage"/>
    <property type="match status" value="1"/>
</dbReference>
<proteinExistence type="inferred from homology"/>